<organism evidence="1 2">
    <name type="scientific">Brevibacterium sediminis</name>
    <dbReference type="NCBI Taxonomy" id="1857024"/>
    <lineage>
        <taxon>Bacteria</taxon>
        <taxon>Bacillati</taxon>
        <taxon>Actinomycetota</taxon>
        <taxon>Actinomycetes</taxon>
        <taxon>Micrococcales</taxon>
        <taxon>Brevibacteriaceae</taxon>
        <taxon>Brevibacterium</taxon>
    </lineage>
</organism>
<dbReference type="Proteomes" id="UP000314223">
    <property type="component" value="Unassembled WGS sequence"/>
</dbReference>
<accession>A0A5C4X3R8</accession>
<sequence>MEPEEQASSANAGDDREVLLCCLLWAREGRAEALTAYENGVLALISEHGGRVVNRAKSDGAQGRPNEVQFYRFESTEALDSYLSDPRRRAQAAERDRVIARTELFPVSFLPSE</sequence>
<evidence type="ECO:0000313" key="1">
    <source>
        <dbReference type="EMBL" id="TNM54552.1"/>
    </source>
</evidence>
<evidence type="ECO:0008006" key="3">
    <source>
        <dbReference type="Google" id="ProtNLM"/>
    </source>
</evidence>
<gene>
    <name evidence="1" type="ORF">FHQ09_11735</name>
</gene>
<dbReference type="EMBL" id="VDMQ01000006">
    <property type="protein sequence ID" value="TNM54552.1"/>
    <property type="molecule type" value="Genomic_DNA"/>
</dbReference>
<dbReference type="Gene3D" id="3.30.70.100">
    <property type="match status" value="1"/>
</dbReference>
<protein>
    <recommendedName>
        <fullName evidence="3">DUF1330 domain-containing protein</fullName>
    </recommendedName>
</protein>
<evidence type="ECO:0000313" key="2">
    <source>
        <dbReference type="Proteomes" id="UP000314223"/>
    </source>
</evidence>
<reference evidence="1 2" key="1">
    <citation type="submission" date="2019-06" db="EMBL/GenBank/DDBJ databases">
        <authorList>
            <person name="Mardanova A.M."/>
            <person name="Pudova D.S."/>
            <person name="Shagimardanova E.I."/>
            <person name="Gogoleva N.E."/>
            <person name="Lutfullin M.T."/>
            <person name="Hadieva G.F."/>
            <person name="Sharipova M.R."/>
        </authorList>
    </citation>
    <scope>NUCLEOTIDE SEQUENCE [LARGE SCALE GENOMIC DNA]</scope>
    <source>
        <strain evidence="1 2">MG-1</strain>
    </source>
</reference>
<dbReference type="AlphaFoldDB" id="A0A5C4X3R8"/>
<proteinExistence type="predicted"/>
<name>A0A5C4X3R8_9MICO</name>
<comment type="caution">
    <text evidence="1">The sequence shown here is derived from an EMBL/GenBank/DDBJ whole genome shotgun (WGS) entry which is preliminary data.</text>
</comment>